<gene>
    <name evidence="2" type="ORF">MHL29_04150</name>
</gene>
<feature type="transmembrane region" description="Helical" evidence="1">
    <location>
        <begin position="250"/>
        <end position="271"/>
    </location>
</feature>
<keyword evidence="1" id="KW-0812">Transmembrane</keyword>
<feature type="transmembrane region" description="Helical" evidence="1">
    <location>
        <begin position="132"/>
        <end position="157"/>
    </location>
</feature>
<evidence type="ECO:0000256" key="1">
    <source>
        <dbReference type="SAM" id="Phobius"/>
    </source>
</evidence>
<comment type="caution">
    <text evidence="2">The sequence shown here is derived from an EMBL/GenBank/DDBJ whole genome shotgun (WGS) entry which is preliminary data.</text>
</comment>
<feature type="transmembrane region" description="Helical" evidence="1">
    <location>
        <begin position="84"/>
        <end position="112"/>
    </location>
</feature>
<dbReference type="Proteomes" id="UP001521931">
    <property type="component" value="Unassembled WGS sequence"/>
</dbReference>
<keyword evidence="1" id="KW-0472">Membrane</keyword>
<evidence type="ECO:0008006" key="4">
    <source>
        <dbReference type="Google" id="ProtNLM"/>
    </source>
</evidence>
<feature type="transmembrane region" description="Helical" evidence="1">
    <location>
        <begin position="340"/>
        <end position="362"/>
    </location>
</feature>
<evidence type="ECO:0000313" key="3">
    <source>
        <dbReference type="Proteomes" id="UP001521931"/>
    </source>
</evidence>
<proteinExistence type="predicted"/>
<feature type="transmembrane region" description="Helical" evidence="1">
    <location>
        <begin position="395"/>
        <end position="415"/>
    </location>
</feature>
<feature type="transmembrane region" description="Helical" evidence="1">
    <location>
        <begin position="43"/>
        <end position="64"/>
    </location>
</feature>
<dbReference type="EMBL" id="JAKRCV010000008">
    <property type="protein sequence ID" value="MCG7321088.1"/>
    <property type="molecule type" value="Genomic_DNA"/>
</dbReference>
<evidence type="ECO:0000313" key="2">
    <source>
        <dbReference type="EMBL" id="MCG7321088.1"/>
    </source>
</evidence>
<keyword evidence="1" id="KW-1133">Transmembrane helix</keyword>
<organism evidence="2 3">
    <name type="scientific">Arsenicicoccus bolidensis</name>
    <dbReference type="NCBI Taxonomy" id="229480"/>
    <lineage>
        <taxon>Bacteria</taxon>
        <taxon>Bacillati</taxon>
        <taxon>Actinomycetota</taxon>
        <taxon>Actinomycetes</taxon>
        <taxon>Micrococcales</taxon>
        <taxon>Intrasporangiaceae</taxon>
        <taxon>Arsenicicoccus</taxon>
    </lineage>
</organism>
<feature type="transmembrane region" description="Helical" evidence="1">
    <location>
        <begin position="177"/>
        <end position="203"/>
    </location>
</feature>
<feature type="transmembrane region" description="Helical" evidence="1">
    <location>
        <begin position="421"/>
        <end position="443"/>
    </location>
</feature>
<sequence>MSARRRSAQPAGASTSGVGSLRTVWTISRMVARGRQAQDSLSGVLSVLAFAVATAALLVTAGGLQAFARRAGGLDPEVGDPAAIYVVLAVVATALLVVPIRTLGGVAARLALARRDQRLAALRLAGATSGQVTALTLLEAGMQAAVGAGAGVAAYAVALVPVGLLRFDGRALGAGDLWLGVPIVLAVALGVVLLALGAAGSTLARVVVTPLGVAARHTPRAQSVLRLVLALVVAAVWTLGFQLLGQAGTGVLVLAMVAMVATVNVVGPWFVQVSARIAARAARRPTTLLAARRIADDPQTTWRSVGALCLGVIVAACGGAMASAFSARPDPATPHLADDLVTGCAVALTILALVAVTSSGVVHATRVYDQRGTLQAQALAGTPLSQLRAVRRREVTLPLTVGVGLATLQGGLLMAPAAATAFNAGALVLFAASIVGSFVVALASVRASDGLVREAVAMA</sequence>
<keyword evidence="3" id="KW-1185">Reference proteome</keyword>
<accession>A0ABS9Q1X1</accession>
<dbReference type="RefSeq" id="WP_239262488.1">
    <property type="nucleotide sequence ID" value="NZ_JAKRCV010000008.1"/>
</dbReference>
<reference evidence="2 3" key="1">
    <citation type="submission" date="2022-02" db="EMBL/GenBank/DDBJ databases">
        <title>Uncovering new skin microbiome diversity through culturing and metagenomics.</title>
        <authorList>
            <person name="Conlan S."/>
            <person name="Deming C."/>
            <person name="Nisc Comparative Sequencing Program N."/>
            <person name="Segre J.A."/>
        </authorList>
    </citation>
    <scope>NUCLEOTIDE SEQUENCE [LARGE SCALE GENOMIC DNA]</scope>
    <source>
        <strain evidence="2 3">ACRQZ</strain>
    </source>
</reference>
<feature type="transmembrane region" description="Helical" evidence="1">
    <location>
        <begin position="302"/>
        <end position="325"/>
    </location>
</feature>
<protein>
    <recommendedName>
        <fullName evidence="4">Permease</fullName>
    </recommendedName>
</protein>
<name>A0ABS9Q1X1_9MICO</name>
<feature type="transmembrane region" description="Helical" evidence="1">
    <location>
        <begin position="224"/>
        <end position="244"/>
    </location>
</feature>